<evidence type="ECO:0000256" key="1">
    <source>
        <dbReference type="SAM" id="Phobius"/>
    </source>
</evidence>
<feature type="transmembrane region" description="Helical" evidence="1">
    <location>
        <begin position="97"/>
        <end position="115"/>
    </location>
</feature>
<feature type="transmembrane region" description="Helical" evidence="1">
    <location>
        <begin position="169"/>
        <end position="191"/>
    </location>
</feature>
<dbReference type="AlphaFoldDB" id="A0AB33T2U0"/>
<gene>
    <name evidence="2" type="ORF">ERS075527_01208</name>
</gene>
<reference evidence="2 3" key="1">
    <citation type="submission" date="2015-03" db="EMBL/GenBank/DDBJ databases">
        <authorList>
            <consortium name="Pathogen Informatics"/>
            <person name="Murphy D."/>
        </authorList>
    </citation>
    <scope>NUCLEOTIDE SEQUENCE [LARGE SCALE GENOMIC DNA]</scope>
    <source>
        <strain evidence="2 3">PAP036</strain>
    </source>
</reference>
<accession>A0AB33T2U0</accession>
<keyword evidence="1" id="KW-0472">Membrane</keyword>
<feature type="transmembrane region" description="Helical" evidence="1">
    <location>
        <begin position="67"/>
        <end position="85"/>
    </location>
</feature>
<comment type="caution">
    <text evidence="2">The sequence shown here is derived from an EMBL/GenBank/DDBJ whole genome shotgun (WGS) entry which is preliminary data.</text>
</comment>
<evidence type="ECO:0000313" key="2">
    <source>
        <dbReference type="EMBL" id="CPT12700.1"/>
    </source>
</evidence>
<organism evidence="2 3">
    <name type="scientific">Mycobacteroides abscessus</name>
    <dbReference type="NCBI Taxonomy" id="36809"/>
    <lineage>
        <taxon>Bacteria</taxon>
        <taxon>Bacillati</taxon>
        <taxon>Actinomycetota</taxon>
        <taxon>Actinomycetes</taxon>
        <taxon>Mycobacteriales</taxon>
        <taxon>Mycobacteriaceae</taxon>
        <taxon>Mycobacteroides</taxon>
    </lineage>
</organism>
<dbReference type="Proteomes" id="UP000038487">
    <property type="component" value="Unassembled WGS sequence"/>
</dbReference>
<feature type="transmembrane region" description="Helical" evidence="1">
    <location>
        <begin position="136"/>
        <end position="157"/>
    </location>
</feature>
<keyword evidence="1" id="KW-0812">Transmembrane</keyword>
<proteinExistence type="predicted"/>
<evidence type="ECO:0000313" key="3">
    <source>
        <dbReference type="Proteomes" id="UP000038487"/>
    </source>
</evidence>
<sequence>MALMSPISSATIGHWLHRATGHHNLEDYIGLDLYVLAATAVVMDALHHLDIDRGDRFRRFVEVPATLTIPTLLPLFALGGGVRVYHPDIFRVPVTDGWFLAFWLVLCSSLIYFLIYAMRSLVPLWKHRPSRRIAGIYMTATASGILACLARITTAFMPSEVQDTMTASLAVWVPALGCGAIFALAAGWVWVSRTRLVPL</sequence>
<keyword evidence="1" id="KW-1133">Transmembrane helix</keyword>
<protein>
    <submittedName>
        <fullName evidence="2">Gp55 protein</fullName>
    </submittedName>
</protein>
<dbReference type="EMBL" id="CSUW01000002">
    <property type="protein sequence ID" value="CPT12700.1"/>
    <property type="molecule type" value="Genomic_DNA"/>
</dbReference>
<name>A0AB33T2U0_9MYCO</name>